<dbReference type="Pfam" id="PF13177">
    <property type="entry name" value="DNA_pol3_delta2"/>
    <property type="match status" value="1"/>
</dbReference>
<protein>
    <submittedName>
        <fullName evidence="1">DNA polymerase III subunit delta</fullName>
    </submittedName>
</protein>
<organism evidence="1 2">
    <name type="scientific">Calorimonas adulescens</name>
    <dbReference type="NCBI Taxonomy" id="2606906"/>
    <lineage>
        <taxon>Bacteria</taxon>
        <taxon>Bacillati</taxon>
        <taxon>Bacillota</taxon>
        <taxon>Clostridia</taxon>
        <taxon>Thermoanaerobacterales</taxon>
        <taxon>Thermoanaerobacteraceae</taxon>
        <taxon>Calorimonas</taxon>
    </lineage>
</organism>
<sequence>MGFNNVLGAEHIFKIFMREDSLSNVYIINGERGSGKGLAAKEIAKYLNCTGKVKPCDSCRNCKSIEAGSFPDVYTLTPARAIGVDDIRDIIERSVVRPYTSRYKVFIIDKAHTMTGEAQNAILKTLEECESDNIFLLLADSIDALLPTIRSRAQALTIKRAGEEELIKLLVSKYGTDRDTAAFAARFSKGVVGKAVMLLEPEHIAFRQEVFNIIERLRHIRPYEVFDLFDTLKPDRESSGEVLDILESFFRDLLLLNHGKEKLVINVDKLPYLMTYGEFSDDRLINIIERIEDTRRFISCNSNIQLAFDVLYIDILGV</sequence>
<accession>A0A5D8QBZ1</accession>
<reference evidence="1 2" key="1">
    <citation type="submission" date="2019-08" db="EMBL/GenBank/DDBJ databases">
        <title>Calorimonas adulescens gen. nov., sp. nov., an anaerobic thermophilic bacterium from Sakhalin hot spring.</title>
        <authorList>
            <person name="Khomyakova M.A."/>
            <person name="Merkel A.Y."/>
            <person name="Novikov A."/>
            <person name="Bonch-Osmolovskaya E.A."/>
            <person name="Slobodkin A.I."/>
        </authorList>
    </citation>
    <scope>NUCLEOTIDE SEQUENCE [LARGE SCALE GENOMIC DNA]</scope>
    <source>
        <strain evidence="1 2">A05MB</strain>
    </source>
</reference>
<evidence type="ECO:0000313" key="1">
    <source>
        <dbReference type="EMBL" id="TZE82140.1"/>
    </source>
</evidence>
<name>A0A5D8QBZ1_9THEO</name>
<gene>
    <name evidence="1" type="ORF">FWJ32_06525</name>
</gene>
<dbReference type="RefSeq" id="WP_149545157.1">
    <property type="nucleotide sequence ID" value="NZ_VTPS01000008.1"/>
</dbReference>
<dbReference type="EMBL" id="VTPS01000008">
    <property type="protein sequence ID" value="TZE82140.1"/>
    <property type="molecule type" value="Genomic_DNA"/>
</dbReference>
<dbReference type="InterPro" id="IPR027417">
    <property type="entry name" value="P-loop_NTPase"/>
</dbReference>
<dbReference type="PANTHER" id="PTHR11669">
    <property type="entry name" value="REPLICATION FACTOR C / DNA POLYMERASE III GAMMA-TAU SUBUNIT"/>
    <property type="match status" value="1"/>
</dbReference>
<proteinExistence type="predicted"/>
<evidence type="ECO:0000313" key="2">
    <source>
        <dbReference type="Proteomes" id="UP000322976"/>
    </source>
</evidence>
<keyword evidence="2" id="KW-1185">Reference proteome</keyword>
<dbReference type="Gene3D" id="3.40.50.300">
    <property type="entry name" value="P-loop containing nucleotide triphosphate hydrolases"/>
    <property type="match status" value="1"/>
</dbReference>
<dbReference type="InterPro" id="IPR050238">
    <property type="entry name" value="DNA_Rep/Repair_Clamp_Loader"/>
</dbReference>
<dbReference type="GO" id="GO:0006261">
    <property type="term" value="P:DNA-templated DNA replication"/>
    <property type="evidence" value="ECO:0007669"/>
    <property type="project" value="TreeGrafter"/>
</dbReference>
<dbReference type="PANTHER" id="PTHR11669:SF8">
    <property type="entry name" value="DNA POLYMERASE III SUBUNIT DELTA"/>
    <property type="match status" value="1"/>
</dbReference>
<comment type="caution">
    <text evidence="1">The sequence shown here is derived from an EMBL/GenBank/DDBJ whole genome shotgun (WGS) entry which is preliminary data.</text>
</comment>
<dbReference type="Proteomes" id="UP000322976">
    <property type="component" value="Unassembled WGS sequence"/>
</dbReference>
<dbReference type="AlphaFoldDB" id="A0A5D8QBZ1"/>
<dbReference type="SUPFAM" id="SSF52540">
    <property type="entry name" value="P-loop containing nucleoside triphosphate hydrolases"/>
    <property type="match status" value="1"/>
</dbReference>